<feature type="transmembrane region" description="Helical" evidence="2">
    <location>
        <begin position="44"/>
        <end position="63"/>
    </location>
</feature>
<dbReference type="AlphaFoldDB" id="A0A2H0V7D3"/>
<feature type="coiled-coil region" evidence="1">
    <location>
        <begin position="107"/>
        <end position="141"/>
    </location>
</feature>
<evidence type="ECO:0000256" key="2">
    <source>
        <dbReference type="SAM" id="Phobius"/>
    </source>
</evidence>
<reference evidence="4" key="1">
    <citation type="submission" date="2017-09" db="EMBL/GenBank/DDBJ databases">
        <title>Depth-based differentiation of microbial function through sediment-hosted aquifers and enrichment of novel symbionts in the deep terrestrial subsurface.</title>
        <authorList>
            <person name="Probst A.J."/>
            <person name="Ladd B."/>
            <person name="Jarett J.K."/>
            <person name="Geller-Mcgrath D.E."/>
            <person name="Sieber C.M.K."/>
            <person name="Emerson J.B."/>
            <person name="Anantharaman K."/>
            <person name="Thomas B.C."/>
            <person name="Malmstrom R."/>
            <person name="Stieglmeier M."/>
            <person name="Klingl A."/>
            <person name="Woyke T."/>
            <person name="Ryan C.M."/>
            <person name="Banfield J.F."/>
        </authorList>
    </citation>
    <scope>NUCLEOTIDE SEQUENCE [LARGE SCALE GENOMIC DNA]</scope>
</reference>
<dbReference type="Proteomes" id="UP000228614">
    <property type="component" value="Unassembled WGS sequence"/>
</dbReference>
<sequence length="156" mass="17939">MPINKKAAKKIKSKAKVFNKARRKKEDSTLSFENQLKIEREKYLALWAAIIFFMAVIVSFWLFSFKNSIAVNVAKQSNNGVFSDVLNNFNQTFDNTSQNLAEISNAITRQNSQSQADQEKIEALQNRLAEIESRIELEKFLAKFNSEIKQEVSINE</sequence>
<accession>A0A2H0V7D3</accession>
<dbReference type="EMBL" id="PFAN01000066">
    <property type="protein sequence ID" value="PIR94983.1"/>
    <property type="molecule type" value="Genomic_DNA"/>
</dbReference>
<keyword evidence="2" id="KW-0472">Membrane</keyword>
<keyword evidence="2" id="KW-1133">Transmembrane helix</keyword>
<keyword evidence="1" id="KW-0175">Coiled coil</keyword>
<evidence type="ECO:0000313" key="3">
    <source>
        <dbReference type="EMBL" id="PIR94983.1"/>
    </source>
</evidence>
<keyword evidence="2" id="KW-0812">Transmembrane</keyword>
<protein>
    <submittedName>
        <fullName evidence="3">Uncharacterized protein</fullName>
    </submittedName>
</protein>
<gene>
    <name evidence="3" type="ORF">COT95_01190</name>
</gene>
<comment type="caution">
    <text evidence="3">The sequence shown here is derived from an EMBL/GenBank/DDBJ whole genome shotgun (WGS) entry which is preliminary data.</text>
</comment>
<evidence type="ECO:0000313" key="4">
    <source>
        <dbReference type="Proteomes" id="UP000228614"/>
    </source>
</evidence>
<proteinExistence type="predicted"/>
<organism evidence="3 4">
    <name type="scientific">Candidatus Falkowbacteria bacterium CG10_big_fil_rev_8_21_14_0_10_37_6</name>
    <dbReference type="NCBI Taxonomy" id="1974563"/>
    <lineage>
        <taxon>Bacteria</taxon>
        <taxon>Candidatus Falkowiibacteriota</taxon>
    </lineage>
</organism>
<evidence type="ECO:0000256" key="1">
    <source>
        <dbReference type="SAM" id="Coils"/>
    </source>
</evidence>
<name>A0A2H0V7D3_9BACT</name>